<proteinExistence type="predicted"/>
<reference evidence="2" key="1">
    <citation type="submission" date="2020-03" db="EMBL/GenBank/DDBJ databases">
        <authorList>
            <person name="Weist P."/>
        </authorList>
    </citation>
    <scope>NUCLEOTIDE SEQUENCE</scope>
</reference>
<protein>
    <submittedName>
        <fullName evidence="2">Uncharacterized protein</fullName>
    </submittedName>
</protein>
<feature type="region of interest" description="Disordered" evidence="1">
    <location>
        <begin position="28"/>
        <end position="105"/>
    </location>
</feature>
<evidence type="ECO:0000313" key="2">
    <source>
        <dbReference type="EMBL" id="CAB1422626.1"/>
    </source>
</evidence>
<feature type="compositionally biased region" description="Gly residues" evidence="1">
    <location>
        <begin position="32"/>
        <end position="51"/>
    </location>
</feature>
<dbReference type="Proteomes" id="UP001153269">
    <property type="component" value="Unassembled WGS sequence"/>
</dbReference>
<keyword evidence="3" id="KW-1185">Reference proteome</keyword>
<comment type="caution">
    <text evidence="2">The sequence shown here is derived from an EMBL/GenBank/DDBJ whole genome shotgun (WGS) entry which is preliminary data.</text>
</comment>
<evidence type="ECO:0000256" key="1">
    <source>
        <dbReference type="SAM" id="MobiDB-lite"/>
    </source>
</evidence>
<organism evidence="2 3">
    <name type="scientific">Pleuronectes platessa</name>
    <name type="common">European plaice</name>
    <dbReference type="NCBI Taxonomy" id="8262"/>
    <lineage>
        <taxon>Eukaryota</taxon>
        <taxon>Metazoa</taxon>
        <taxon>Chordata</taxon>
        <taxon>Craniata</taxon>
        <taxon>Vertebrata</taxon>
        <taxon>Euteleostomi</taxon>
        <taxon>Actinopterygii</taxon>
        <taxon>Neopterygii</taxon>
        <taxon>Teleostei</taxon>
        <taxon>Neoteleostei</taxon>
        <taxon>Acanthomorphata</taxon>
        <taxon>Carangaria</taxon>
        <taxon>Pleuronectiformes</taxon>
        <taxon>Pleuronectoidei</taxon>
        <taxon>Pleuronectidae</taxon>
        <taxon>Pleuronectes</taxon>
    </lineage>
</organism>
<accession>A0A9N7YEF4</accession>
<name>A0A9N7YEF4_PLEPL</name>
<dbReference type="AlphaFoldDB" id="A0A9N7YEF4"/>
<feature type="compositionally biased region" description="Acidic residues" evidence="1">
    <location>
        <begin position="53"/>
        <end position="73"/>
    </location>
</feature>
<sequence length="105" mass="10366">MQTAEEKCKPPGCVCVSASPLCVVLLPSMTGAGAGGTGPGGTGAGGTGAGGTELEEPGPEEPEQGLEEPEQELETGAGLSRAGQLPPRIPLQVCGKHNNNNNNSS</sequence>
<evidence type="ECO:0000313" key="3">
    <source>
        <dbReference type="Proteomes" id="UP001153269"/>
    </source>
</evidence>
<gene>
    <name evidence="2" type="ORF">PLEPLA_LOCUS10543</name>
</gene>
<dbReference type="EMBL" id="CADEAL010000599">
    <property type="protein sequence ID" value="CAB1422626.1"/>
    <property type="molecule type" value="Genomic_DNA"/>
</dbReference>